<keyword evidence="3 14" id="KW-0813">Transport</keyword>
<evidence type="ECO:0000256" key="5">
    <source>
        <dbReference type="ARBA" id="ARBA00022519"/>
    </source>
</evidence>
<comment type="function">
    <text evidence="14">Required for disulfide bond formation in some periplasmic proteins. Acts by oxidizing the DsbA protein.</text>
</comment>
<gene>
    <name evidence="14" type="primary">dsbB</name>
    <name evidence="16" type="ORF">J2T55_000411</name>
</gene>
<evidence type="ECO:0000256" key="10">
    <source>
        <dbReference type="ARBA" id="ARBA00023136"/>
    </source>
</evidence>
<keyword evidence="9 14" id="KW-0560">Oxidoreductase</keyword>
<evidence type="ECO:0000256" key="3">
    <source>
        <dbReference type="ARBA" id="ARBA00022448"/>
    </source>
</evidence>
<proteinExistence type="inferred from homology"/>
<keyword evidence="17" id="KW-1185">Reference proteome</keyword>
<evidence type="ECO:0000313" key="16">
    <source>
        <dbReference type="EMBL" id="MCS3902415.1"/>
    </source>
</evidence>
<dbReference type="Gene3D" id="1.20.1550.10">
    <property type="entry name" value="DsbB-like"/>
    <property type="match status" value="1"/>
</dbReference>
<protein>
    <recommendedName>
        <fullName evidence="14">Disulfide bond formation protein B</fullName>
    </recommendedName>
    <alternativeName>
        <fullName evidence="14">Disulfide oxidoreductase</fullName>
    </alternativeName>
</protein>
<dbReference type="InterPro" id="IPR003752">
    <property type="entry name" value="DiS_bond_form_DsbB/BdbC"/>
</dbReference>
<feature type="topological domain" description="Cytoplasmic" evidence="14">
    <location>
        <begin position="1"/>
        <end position="7"/>
    </location>
</feature>
<evidence type="ECO:0000256" key="12">
    <source>
        <dbReference type="ARBA" id="ARBA00023186"/>
    </source>
</evidence>
<evidence type="ECO:0000256" key="2">
    <source>
        <dbReference type="ARBA" id="ARBA00008823"/>
    </source>
</evidence>
<keyword evidence="6 14" id="KW-0812">Transmembrane</keyword>
<evidence type="ECO:0000256" key="15">
    <source>
        <dbReference type="SAM" id="Phobius"/>
    </source>
</evidence>
<dbReference type="GO" id="GO:0006457">
    <property type="term" value="P:protein folding"/>
    <property type="evidence" value="ECO:0007669"/>
    <property type="project" value="InterPro"/>
</dbReference>
<keyword evidence="5" id="KW-0997">Cell inner membrane</keyword>
<dbReference type="GO" id="GO:0015035">
    <property type="term" value="F:protein-disulfide reductase activity"/>
    <property type="evidence" value="ECO:0007669"/>
    <property type="project" value="UniProtKB-UniRule"/>
</dbReference>
<feature type="topological domain" description="Periplasmic" evidence="14">
    <location>
        <begin position="25"/>
        <end position="42"/>
    </location>
</feature>
<organism evidence="16 17">
    <name type="scientific">Methylohalomonas lacus</name>
    <dbReference type="NCBI Taxonomy" id="398773"/>
    <lineage>
        <taxon>Bacteria</taxon>
        <taxon>Pseudomonadati</taxon>
        <taxon>Pseudomonadota</taxon>
        <taxon>Gammaproteobacteria</taxon>
        <taxon>Methylohalomonadales</taxon>
        <taxon>Methylohalomonadaceae</taxon>
        <taxon>Methylohalomonas</taxon>
    </lineage>
</organism>
<feature type="transmembrane region" description="Helical" evidence="15">
    <location>
        <begin position="38"/>
        <end position="59"/>
    </location>
</feature>
<dbReference type="GO" id="GO:0005886">
    <property type="term" value="C:plasma membrane"/>
    <property type="evidence" value="ECO:0007669"/>
    <property type="project" value="UniProtKB-SubCell"/>
</dbReference>
<feature type="disulfide bond" description="Redox-active" evidence="14">
    <location>
        <begin position="34"/>
        <end position="37"/>
    </location>
</feature>
<feature type="topological domain" description="Cytoplasmic" evidence="14">
    <location>
        <begin position="60"/>
        <end position="65"/>
    </location>
</feature>
<keyword evidence="4 14" id="KW-1003">Cell membrane</keyword>
<comment type="similarity">
    <text evidence="2 14">Belongs to the DsbB family.</text>
</comment>
<comment type="subcellular location">
    <subcellularLocation>
        <location evidence="1">Cell inner membrane</location>
        <topology evidence="1">Multi-pass membrane protein</topology>
    </subcellularLocation>
    <subcellularLocation>
        <location evidence="14">Cell membrane</location>
        <topology evidence="14">Multi-pass membrane protein</topology>
    </subcellularLocation>
</comment>
<keyword evidence="12 14" id="KW-0143">Chaperone</keyword>
<sequence>MISARSIFVLLLLACTGLLGFGYYLQYVTGLEPCPLCILQRLAFFALLAVSLVAAIHAPGKLGIRIYAGLGLLATAIGGTLAGRQIWLQHLPADQVPECGPGLEYMLDVFPVFEALRMILAGSGECAEIDWTFLGLSIAQWSFGWFVVLGLVCLYLLVAAGRFEPPFRLFK</sequence>
<feature type="transmembrane region" description="Helical" evidence="15">
    <location>
        <begin position="143"/>
        <end position="163"/>
    </location>
</feature>
<evidence type="ECO:0000313" key="17">
    <source>
        <dbReference type="Proteomes" id="UP001204445"/>
    </source>
</evidence>
<dbReference type="InterPro" id="IPR023380">
    <property type="entry name" value="DsbB-like_sf"/>
</dbReference>
<evidence type="ECO:0000256" key="7">
    <source>
        <dbReference type="ARBA" id="ARBA00022982"/>
    </source>
</evidence>
<evidence type="ECO:0000256" key="6">
    <source>
        <dbReference type="ARBA" id="ARBA00022692"/>
    </source>
</evidence>
<dbReference type="PANTHER" id="PTHR36570:SF3">
    <property type="entry name" value="DISULFIDE BOND FORMATION PROTEIN B"/>
    <property type="match status" value="1"/>
</dbReference>
<dbReference type="PANTHER" id="PTHR36570">
    <property type="entry name" value="DISULFIDE BOND FORMATION PROTEIN B"/>
    <property type="match status" value="1"/>
</dbReference>
<keyword evidence="7 14" id="KW-0249">Electron transport</keyword>
<keyword evidence="11 14" id="KW-1015">Disulfide bond</keyword>
<comment type="caution">
    <text evidence="16">The sequence shown here is derived from an EMBL/GenBank/DDBJ whole genome shotgun (WGS) entry which is preliminary data.</text>
</comment>
<evidence type="ECO:0000256" key="8">
    <source>
        <dbReference type="ARBA" id="ARBA00022989"/>
    </source>
</evidence>
<comment type="caution">
    <text evidence="14">Lacks conserved residue(s) required for the propagation of feature annotation.</text>
</comment>
<reference evidence="16" key="1">
    <citation type="submission" date="2022-08" db="EMBL/GenBank/DDBJ databases">
        <title>Genomic Encyclopedia of Type Strains, Phase III (KMG-III): the genomes of soil and plant-associated and newly described type strains.</title>
        <authorList>
            <person name="Whitman W."/>
        </authorList>
    </citation>
    <scope>NUCLEOTIDE SEQUENCE</scope>
    <source>
        <strain evidence="16">HMT 1</strain>
    </source>
</reference>
<dbReference type="Proteomes" id="UP001204445">
    <property type="component" value="Unassembled WGS sequence"/>
</dbReference>
<evidence type="ECO:0000256" key="13">
    <source>
        <dbReference type="ARBA" id="ARBA00023284"/>
    </source>
</evidence>
<evidence type="ECO:0000256" key="1">
    <source>
        <dbReference type="ARBA" id="ARBA00004429"/>
    </source>
</evidence>
<keyword evidence="8 14" id="KW-1133">Transmembrane helix</keyword>
<dbReference type="SUPFAM" id="SSF158442">
    <property type="entry name" value="DsbB-like"/>
    <property type="match status" value="1"/>
</dbReference>
<dbReference type="HAMAP" id="MF_00286">
    <property type="entry name" value="DsbB"/>
    <property type="match status" value="1"/>
</dbReference>
<evidence type="ECO:0000256" key="9">
    <source>
        <dbReference type="ARBA" id="ARBA00023002"/>
    </source>
</evidence>
<dbReference type="Pfam" id="PF02600">
    <property type="entry name" value="DsbB"/>
    <property type="match status" value="1"/>
</dbReference>
<feature type="transmembrane region" description="Helical" evidence="15">
    <location>
        <begin position="66"/>
        <end position="87"/>
    </location>
</feature>
<dbReference type="InterPro" id="IPR050183">
    <property type="entry name" value="DsbB"/>
</dbReference>
<accession>A0AAE3HHH0</accession>
<name>A0AAE3HHH0_9GAMM</name>
<dbReference type="RefSeq" id="WP_310521961.1">
    <property type="nucleotide sequence ID" value="NZ_JANUCT010000002.1"/>
</dbReference>
<dbReference type="InterPro" id="IPR022920">
    <property type="entry name" value="Disulphide_bond_form_DsbB"/>
</dbReference>
<dbReference type="AlphaFoldDB" id="A0AAE3HHH0"/>
<evidence type="ECO:0000256" key="14">
    <source>
        <dbReference type="HAMAP-Rule" id="MF_00286"/>
    </source>
</evidence>
<evidence type="ECO:0000256" key="4">
    <source>
        <dbReference type="ARBA" id="ARBA00022475"/>
    </source>
</evidence>
<feature type="topological domain" description="Cytoplasmic" evidence="14">
    <location>
        <begin position="160"/>
        <end position="171"/>
    </location>
</feature>
<keyword evidence="13 14" id="KW-0676">Redox-active center</keyword>
<keyword evidence="10 14" id="KW-0472">Membrane</keyword>
<dbReference type="EMBL" id="JANUCT010000002">
    <property type="protein sequence ID" value="MCS3902415.1"/>
    <property type="molecule type" value="Genomic_DNA"/>
</dbReference>
<evidence type="ECO:0000256" key="11">
    <source>
        <dbReference type="ARBA" id="ARBA00023157"/>
    </source>
</evidence>
<dbReference type="GO" id="GO:0009055">
    <property type="term" value="F:electron transfer activity"/>
    <property type="evidence" value="ECO:0007669"/>
    <property type="project" value="UniProtKB-UniRule"/>
</dbReference>